<dbReference type="EMBL" id="HG675766">
    <property type="protein sequence ID" value="CDJ43427.1"/>
    <property type="molecule type" value="Genomic_DNA"/>
</dbReference>
<dbReference type="InterPro" id="IPR014746">
    <property type="entry name" value="Gln_synth/guanido_kin_cat_dom"/>
</dbReference>
<reference evidence="7" key="1">
    <citation type="submission" date="2013-10" db="EMBL/GenBank/DDBJ databases">
        <title>Genomic analysis of the causative agents of coccidiosis in chickens.</title>
        <authorList>
            <person name="Reid A.J."/>
            <person name="Blake D."/>
            <person name="Billington K."/>
            <person name="Browne H."/>
            <person name="Dunn M."/>
            <person name="Hung S."/>
            <person name="Kawahara F."/>
            <person name="Miranda-Saavedra D."/>
            <person name="Mourier T."/>
            <person name="Nagra H."/>
            <person name="Otto T.D."/>
            <person name="Rawlings N."/>
            <person name="Sanchez A."/>
            <person name="Sanders M."/>
            <person name="Subramaniam C."/>
            <person name="Tay Y."/>
            <person name="Dear P."/>
            <person name="Doerig C."/>
            <person name="Gruber A."/>
            <person name="Parkinson J."/>
            <person name="Shirley M."/>
            <person name="Wan K.L."/>
            <person name="Berriman M."/>
            <person name="Tomley F."/>
            <person name="Pain A."/>
        </authorList>
    </citation>
    <scope>NUCLEOTIDE SEQUENCE [LARGE SCALE GENOMIC DNA]</scope>
    <source>
        <strain evidence="7">Houghton</strain>
    </source>
</reference>
<dbReference type="GeneID" id="25255287"/>
<evidence type="ECO:0000256" key="3">
    <source>
        <dbReference type="ARBA" id="ARBA00022840"/>
    </source>
</evidence>
<evidence type="ECO:0000256" key="4">
    <source>
        <dbReference type="ARBA" id="ARBA00022917"/>
    </source>
</evidence>
<gene>
    <name evidence="7" type="ORF">ETH_00031055</name>
</gene>
<evidence type="ECO:0000256" key="1">
    <source>
        <dbReference type="ARBA" id="ARBA00022598"/>
    </source>
</evidence>
<protein>
    <submittedName>
        <fullName evidence="7">Glutamyl-tRNA(Gln) amidotransferase subunit B, mitochondrial, related</fullName>
        <ecNumber evidence="7">6.3.5.-</ecNumber>
    </submittedName>
</protein>
<keyword evidence="7" id="KW-0808">Transferase</keyword>
<dbReference type="VEuPathDB" id="ToxoDB:ETH2_1473900"/>
<feature type="domain" description="Aspartyl/Glutamyl-tRNA(Gln) amidotransferase subunit B/E catalytic" evidence="6">
    <location>
        <begin position="189"/>
        <end position="439"/>
    </location>
</feature>
<evidence type="ECO:0000256" key="2">
    <source>
        <dbReference type="ARBA" id="ARBA00022741"/>
    </source>
</evidence>
<dbReference type="OrthoDB" id="309342at2759"/>
<keyword evidence="3" id="KW-0067">ATP-binding</keyword>
<proteinExistence type="predicted"/>
<keyword evidence="1 7" id="KW-0436">Ligase</keyword>
<feature type="signal peptide" evidence="5">
    <location>
        <begin position="1"/>
        <end position="29"/>
    </location>
</feature>
<reference evidence="7" key="2">
    <citation type="submission" date="2013-10" db="EMBL/GenBank/DDBJ databases">
        <authorList>
            <person name="Aslett M."/>
        </authorList>
    </citation>
    <scope>NUCLEOTIDE SEQUENCE [LARGE SCALE GENOMIC DNA]</scope>
    <source>
        <strain evidence="7">Houghton</strain>
    </source>
</reference>
<dbReference type="SUPFAM" id="SSF55931">
    <property type="entry name" value="Glutamine synthetase/guanido kinase"/>
    <property type="match status" value="1"/>
</dbReference>
<accession>U6KZ65</accession>
<dbReference type="RefSeq" id="XP_013234177.1">
    <property type="nucleotide sequence ID" value="XM_013378723.1"/>
</dbReference>
<evidence type="ECO:0000313" key="8">
    <source>
        <dbReference type="Proteomes" id="UP000030747"/>
    </source>
</evidence>
<dbReference type="InterPro" id="IPR017959">
    <property type="entry name" value="Asn/Gln-tRNA_amidoTrfase_suB/E"/>
</dbReference>
<dbReference type="GO" id="GO:0006412">
    <property type="term" value="P:translation"/>
    <property type="evidence" value="ECO:0007669"/>
    <property type="project" value="UniProtKB-KW"/>
</dbReference>
<dbReference type="Pfam" id="PF02934">
    <property type="entry name" value="GatB_N"/>
    <property type="match status" value="1"/>
</dbReference>
<evidence type="ECO:0000313" key="7">
    <source>
        <dbReference type="EMBL" id="CDJ43427.1"/>
    </source>
</evidence>
<feature type="chain" id="PRO_5004671997" evidence="5">
    <location>
        <begin position="30"/>
        <end position="620"/>
    </location>
</feature>
<dbReference type="GO" id="GO:0005524">
    <property type="term" value="F:ATP binding"/>
    <property type="evidence" value="ECO:0007669"/>
    <property type="project" value="UniProtKB-KW"/>
</dbReference>
<dbReference type="VEuPathDB" id="ToxoDB:ETH_00031055"/>
<name>U6KZ65_EIMTE</name>
<dbReference type="Proteomes" id="UP000030747">
    <property type="component" value="Unassembled WGS sequence"/>
</dbReference>
<keyword evidence="8" id="KW-1185">Reference proteome</keyword>
<dbReference type="GO" id="GO:0050567">
    <property type="term" value="F:glutaminyl-tRNA synthase (glutamine-hydrolyzing) activity"/>
    <property type="evidence" value="ECO:0007669"/>
    <property type="project" value="TreeGrafter"/>
</dbReference>
<dbReference type="EC" id="6.3.5.-" evidence="7"/>
<dbReference type="InterPro" id="IPR006075">
    <property type="entry name" value="Asn/Gln-tRNA_Trfase_suB/E_cat"/>
</dbReference>
<evidence type="ECO:0000259" key="6">
    <source>
        <dbReference type="Pfam" id="PF02934"/>
    </source>
</evidence>
<dbReference type="GO" id="GO:0016740">
    <property type="term" value="F:transferase activity"/>
    <property type="evidence" value="ECO:0007669"/>
    <property type="project" value="UniProtKB-KW"/>
</dbReference>
<dbReference type="PANTHER" id="PTHR11659">
    <property type="entry name" value="GLUTAMYL-TRNA GLN AMIDOTRANSFERASE SUBUNIT B MITOCHONDRIAL AND PROKARYOTIC PET112-RELATED"/>
    <property type="match status" value="1"/>
</dbReference>
<keyword evidence="4" id="KW-0648">Protein biosynthesis</keyword>
<keyword evidence="2" id="KW-0547">Nucleotide-binding</keyword>
<keyword evidence="5" id="KW-0732">Signal</keyword>
<dbReference type="AlphaFoldDB" id="U6KZ65"/>
<evidence type="ECO:0000256" key="5">
    <source>
        <dbReference type="SAM" id="SignalP"/>
    </source>
</evidence>
<sequence>MQQRPKQQQQVLLLLLLLLLLLHMQPTLMARVPSPCFIRPYFAAPAAAAAPPVATAAATAAACVGSPRLPVRQTLVQQRLRCSSSSSSSSTNSSIGGGAASSADKELQLIVGIEAHVQLATSSKAFCCCPAYPPVAVAAAGPEGEQRLLLQHEHEDAPSALPWIQQQQQEQQQWQQQQLLLLLPACCLPNSRTCPICLGDGGALPSPNRKAVELALAAALLMHCNTADVLRFDRKCYVYPDLAKRYQITQTFNPIGYDGFVEIPSGRKVQIHKIQLEEDTATMKRAEDGRIELDSNRAGTPLIEVVTRAEPLSPAEATDFVHELFTDLRNAGICRGEMARGRVRCDLNVSLRSRNACRDFPRVEIKNVRSLRAIRRALHAEDKRQKDIIEKGQEIQPETRHWDDALKRSVPLRSKVNSSWVFFPFEETQIPPVSLDKETKARIKRGLVLSAASRRSLYRQWGLELSLRTAIARDIKMAEFYEQLVAAGAPPVRSAVFLLNDLQAALRGVSPLRPIEAGDLAPALCAAERNSLSNKGLRLYAAALARGDPQAKQLLAEPRTQNETATAAKEALEELIRKSKKKQPGALVGELLSIHPGLCPRTARKLVEEALATQGLASHS</sequence>
<dbReference type="GO" id="GO:0070681">
    <property type="term" value="P:glutaminyl-tRNAGln biosynthesis via transamidation"/>
    <property type="evidence" value="ECO:0007669"/>
    <property type="project" value="TreeGrafter"/>
</dbReference>
<dbReference type="PANTHER" id="PTHR11659:SF0">
    <property type="entry name" value="GLUTAMYL-TRNA(GLN) AMIDOTRANSFERASE SUBUNIT B, MITOCHONDRIAL"/>
    <property type="match status" value="1"/>
</dbReference>
<organism evidence="7 8">
    <name type="scientific">Eimeria tenella</name>
    <name type="common">Coccidian parasite</name>
    <dbReference type="NCBI Taxonomy" id="5802"/>
    <lineage>
        <taxon>Eukaryota</taxon>
        <taxon>Sar</taxon>
        <taxon>Alveolata</taxon>
        <taxon>Apicomplexa</taxon>
        <taxon>Conoidasida</taxon>
        <taxon>Coccidia</taxon>
        <taxon>Eucoccidiorida</taxon>
        <taxon>Eimeriorina</taxon>
        <taxon>Eimeriidae</taxon>
        <taxon>Eimeria</taxon>
    </lineage>
</organism>